<sequence>MEANIDIWNLLHDGSIVAFSNVGPGDISVKVEIEYLCELLATGSKFLLIHLRDCSDISYSPFKSSDTVIKPESLGECDLEILSAKNEHSYISVCCTEGIIRLSYMDAYYELDNGVPISFATLSQACKKYWNDWEQHNRNDV</sequence>
<proteinExistence type="predicted"/>
<reference evidence="1 2" key="1">
    <citation type="journal article" date="2020" name="Microb. Ecol.">
        <title>Ecogenomics of the Marine Benthic Filamentous Cyanobacterium Adonisia.</title>
        <authorList>
            <person name="Walter J.M."/>
            <person name="Coutinho F.H."/>
            <person name="Leomil L."/>
            <person name="Hargreaves P.I."/>
            <person name="Campeao M.E."/>
            <person name="Vieira V.V."/>
            <person name="Silva B.S."/>
            <person name="Fistarol G.O."/>
            <person name="Salomon P.S."/>
            <person name="Sawabe T."/>
            <person name="Mino S."/>
            <person name="Hosokawa M."/>
            <person name="Miyashita H."/>
            <person name="Maruyama F."/>
            <person name="van Verk M.C."/>
            <person name="Dutilh B.E."/>
            <person name="Thompson C.C."/>
            <person name="Thompson F.L."/>
        </authorList>
    </citation>
    <scope>NUCLEOTIDE SEQUENCE [LARGE SCALE GENOMIC DNA]</scope>
    <source>
        <strain evidence="1 2">CCMR0081</strain>
    </source>
</reference>
<organism evidence="1 2">
    <name type="scientific">Adonisia turfae CCMR0081</name>
    <dbReference type="NCBI Taxonomy" id="2292702"/>
    <lineage>
        <taxon>Bacteria</taxon>
        <taxon>Bacillati</taxon>
        <taxon>Cyanobacteriota</taxon>
        <taxon>Adonisia</taxon>
        <taxon>Adonisia turfae</taxon>
    </lineage>
</organism>
<keyword evidence="2" id="KW-1185">Reference proteome</keyword>
<name>A0A6M0RPQ8_9CYAN</name>
<evidence type="ECO:0000313" key="1">
    <source>
        <dbReference type="EMBL" id="NEZ58149.1"/>
    </source>
</evidence>
<dbReference type="AlphaFoldDB" id="A0A6M0RPQ8"/>
<dbReference type="Proteomes" id="UP000481033">
    <property type="component" value="Unassembled WGS sequence"/>
</dbReference>
<protein>
    <submittedName>
        <fullName evidence="1">Uncharacterized protein</fullName>
    </submittedName>
</protein>
<comment type="caution">
    <text evidence="1">The sequence shown here is derived from an EMBL/GenBank/DDBJ whole genome shotgun (WGS) entry which is preliminary data.</text>
</comment>
<gene>
    <name evidence="1" type="ORF">DXZ20_21375</name>
</gene>
<dbReference type="EMBL" id="QXHD01000004">
    <property type="protein sequence ID" value="NEZ58149.1"/>
    <property type="molecule type" value="Genomic_DNA"/>
</dbReference>
<evidence type="ECO:0000313" key="2">
    <source>
        <dbReference type="Proteomes" id="UP000481033"/>
    </source>
</evidence>
<accession>A0A6M0RPQ8</accession>